<dbReference type="AlphaFoldDB" id="A0A317R9N5"/>
<dbReference type="SUPFAM" id="SSF53756">
    <property type="entry name" value="UDP-Glycosyltransferase/glycogen phosphorylase"/>
    <property type="match status" value="1"/>
</dbReference>
<comment type="pathway">
    <text evidence="1 9">Glycan biosynthesis; trehalose biosynthesis.</text>
</comment>
<evidence type="ECO:0000256" key="2">
    <source>
        <dbReference type="ARBA" id="ARBA00008799"/>
    </source>
</evidence>
<dbReference type="InterPro" id="IPR012766">
    <property type="entry name" value="Trehalose_OtsA"/>
</dbReference>
<evidence type="ECO:0000256" key="3">
    <source>
        <dbReference type="ARBA" id="ARBA00011881"/>
    </source>
</evidence>
<protein>
    <recommendedName>
        <fullName evidence="5 9">Trehalose-6-phosphate synthase</fullName>
        <ecNumber evidence="4 9">2.4.1.15</ecNumber>
    </recommendedName>
    <alternativeName>
        <fullName evidence="9">Osmoregulatory trehalose synthesis protein A</fullName>
    </alternativeName>
    <alternativeName>
        <fullName evidence="9">UDP-glucose-glucosephosphate glucosyltransferase</fullName>
    </alternativeName>
</protein>
<dbReference type="NCBIfam" id="TIGR02400">
    <property type="entry name" value="trehalose_OtsA"/>
    <property type="match status" value="1"/>
</dbReference>
<keyword evidence="7 9" id="KW-0808">Transferase</keyword>
<comment type="caution">
    <text evidence="11">The sequence shown here is derived from an EMBL/GenBank/DDBJ whole genome shotgun (WGS) entry which is preliminary data.</text>
</comment>
<evidence type="ECO:0000256" key="4">
    <source>
        <dbReference type="ARBA" id="ARBA00012538"/>
    </source>
</evidence>
<comment type="subunit">
    <text evidence="3 9">Homotetramer.</text>
</comment>
<dbReference type="Gene3D" id="3.40.50.2000">
    <property type="entry name" value="Glycogen Phosphorylase B"/>
    <property type="match status" value="2"/>
</dbReference>
<comment type="function">
    <text evidence="9">Probably involved in the osmoprotection via the biosynthesis of trehalose. Catalyzes the transfer of glucose from UDP-alpha-D-glucose (UDP-Glc) to D-glucose 6-phosphate (Glc-6-P) to form trehalose-6-phosphate. Acts with retention of the anomeric configuration of the UDP-sugar donor.</text>
</comment>
<reference evidence="11 12" key="1">
    <citation type="submission" date="2018-05" db="EMBL/GenBank/DDBJ databases">
        <title>Genomic Encyclopedia of Type Strains, Phase IV (KMG-IV): sequencing the most valuable type-strain genomes for metagenomic binning, comparative biology and taxonomic classification.</title>
        <authorList>
            <person name="Goeker M."/>
        </authorList>
    </citation>
    <scope>NUCLEOTIDE SEQUENCE [LARGE SCALE GENOMIC DNA]</scope>
    <source>
        <strain evidence="11 12">DSM 26006</strain>
    </source>
</reference>
<gene>
    <name evidence="11" type="ORF">DFR36_106163</name>
</gene>
<dbReference type="GO" id="GO:0005992">
    <property type="term" value="P:trehalose biosynthetic process"/>
    <property type="evidence" value="ECO:0007669"/>
    <property type="project" value="UniProtKB-UniRule"/>
</dbReference>
<name>A0A317R9N5_9BURK</name>
<dbReference type="GO" id="GO:0003825">
    <property type="term" value="F:alpha,alpha-trehalose-phosphate synthase (UDP-forming) activity"/>
    <property type="evidence" value="ECO:0007669"/>
    <property type="project" value="UniProtKB-UniRule"/>
</dbReference>
<proteinExistence type="inferred from homology"/>
<comment type="catalytic activity">
    <reaction evidence="8 9">
        <text>D-glucose 6-phosphate + UDP-alpha-D-glucose = alpha,alpha-trehalose 6-phosphate + UDP + H(+)</text>
        <dbReference type="Rhea" id="RHEA:18889"/>
        <dbReference type="ChEBI" id="CHEBI:15378"/>
        <dbReference type="ChEBI" id="CHEBI:58223"/>
        <dbReference type="ChEBI" id="CHEBI:58429"/>
        <dbReference type="ChEBI" id="CHEBI:58885"/>
        <dbReference type="ChEBI" id="CHEBI:61548"/>
        <dbReference type="EC" id="2.4.1.15"/>
    </reaction>
</comment>
<evidence type="ECO:0000256" key="10">
    <source>
        <dbReference type="SAM" id="MobiDB-lite"/>
    </source>
</evidence>
<evidence type="ECO:0000256" key="6">
    <source>
        <dbReference type="ARBA" id="ARBA00022676"/>
    </source>
</evidence>
<dbReference type="CDD" id="cd03788">
    <property type="entry name" value="GT20_TPS"/>
    <property type="match status" value="1"/>
</dbReference>
<accession>A0A317R9N5</accession>
<sequence length="479" mass="53843">MSRLVVVSNRLADPRRPAAGGLAVALGEALNRTGGLWFGWSGNVNEEQQPGEAHLQTRQAGRVTLATVDLAPEDHAAYYQGYANSVLWPVFHYRLDLADFHGAYLDGYRRVNRMFAAKLLPLLRDEDVIWVHDYHLIPLATELRALGCRQRIGFFLHIPVPPPLILAALPQHDWLMRAFFAYDLVGLQSEADVAHFRRYMLNEAQAEDLGDGRLAAFSRETRVGAFPIGIDVQEFERLGRAADAVQTCEALRQEYSRRKLLLGIDRLDYSKGIPQRVRAFRELLEKYPENRHSATLIMIASPSRDDVLAYADLRQELEGLCGGINGDYGDLDWMPLRYIHRIVARRRVPGLCRAVRVGLVTPLRDGMNLVAKEYVVSQDPQDPGVLVLSRFAGAAEQLKDALLVNPYDTEGMADAIQTALHMPLEERQARHRALMETICTHDIHWWRKSFLDALHAPAPEAQAQPPAEPRAALPTPEPV</sequence>
<evidence type="ECO:0000256" key="8">
    <source>
        <dbReference type="ARBA" id="ARBA00048039"/>
    </source>
</evidence>
<evidence type="ECO:0000313" key="11">
    <source>
        <dbReference type="EMBL" id="PWW45673.1"/>
    </source>
</evidence>
<dbReference type="OrthoDB" id="9815690at2"/>
<evidence type="ECO:0000256" key="5">
    <source>
        <dbReference type="ARBA" id="ARBA00018539"/>
    </source>
</evidence>
<keyword evidence="6 9" id="KW-0328">Glycosyltransferase</keyword>
<comment type="similarity">
    <text evidence="2 9">Belongs to the glycosyltransferase 20 family.</text>
</comment>
<feature type="region of interest" description="Disordered" evidence="10">
    <location>
        <begin position="459"/>
        <end position="479"/>
    </location>
</feature>
<evidence type="ECO:0000313" key="12">
    <source>
        <dbReference type="Proteomes" id="UP000246483"/>
    </source>
</evidence>
<dbReference type="PANTHER" id="PTHR10788:SF106">
    <property type="entry name" value="BCDNA.GH08860"/>
    <property type="match status" value="1"/>
</dbReference>
<evidence type="ECO:0000256" key="7">
    <source>
        <dbReference type="ARBA" id="ARBA00022679"/>
    </source>
</evidence>
<dbReference type="Pfam" id="PF00982">
    <property type="entry name" value="Glyco_transf_20"/>
    <property type="match status" value="1"/>
</dbReference>
<dbReference type="RefSeq" id="WP_019374501.1">
    <property type="nucleotide sequence ID" value="NZ_ALEE01000550.1"/>
</dbReference>
<dbReference type="EMBL" id="QGUB01000006">
    <property type="protein sequence ID" value="PWW45673.1"/>
    <property type="molecule type" value="Genomic_DNA"/>
</dbReference>
<evidence type="ECO:0000256" key="9">
    <source>
        <dbReference type="RuleBase" id="RU362045"/>
    </source>
</evidence>
<dbReference type="EC" id="2.4.1.15" evidence="4 9"/>
<dbReference type="InterPro" id="IPR001830">
    <property type="entry name" value="Glyco_trans_20"/>
</dbReference>
<dbReference type="UniPathway" id="UPA00299"/>
<organism evidence="11 12">
    <name type="scientific">Melaminivora alkalimesophila</name>
    <dbReference type="NCBI Taxonomy" id="1165852"/>
    <lineage>
        <taxon>Bacteria</taxon>
        <taxon>Pseudomonadati</taxon>
        <taxon>Pseudomonadota</taxon>
        <taxon>Betaproteobacteria</taxon>
        <taxon>Burkholderiales</taxon>
        <taxon>Comamonadaceae</taxon>
        <taxon>Melaminivora</taxon>
    </lineage>
</organism>
<dbReference type="PANTHER" id="PTHR10788">
    <property type="entry name" value="TREHALOSE-6-PHOSPHATE SYNTHASE"/>
    <property type="match status" value="1"/>
</dbReference>
<keyword evidence="12" id="KW-1185">Reference proteome</keyword>
<evidence type="ECO:0000256" key="1">
    <source>
        <dbReference type="ARBA" id="ARBA00005199"/>
    </source>
</evidence>
<dbReference type="Proteomes" id="UP000246483">
    <property type="component" value="Unassembled WGS sequence"/>
</dbReference>